<dbReference type="InterPro" id="IPR011251">
    <property type="entry name" value="Luciferase-like_dom"/>
</dbReference>
<gene>
    <name evidence="3" type="ORF">METZ01_LOCUS129797</name>
</gene>
<accession>A0A381YK96</accession>
<feature type="domain" description="Luciferase-like" evidence="2">
    <location>
        <begin position="29"/>
        <end position="321"/>
    </location>
</feature>
<dbReference type="EMBL" id="UINC01018338">
    <property type="protein sequence ID" value="SVA76943.1"/>
    <property type="molecule type" value="Genomic_DNA"/>
</dbReference>
<dbReference type="GO" id="GO:0016705">
    <property type="term" value="F:oxidoreductase activity, acting on paired donors, with incorporation or reduction of molecular oxygen"/>
    <property type="evidence" value="ECO:0007669"/>
    <property type="project" value="InterPro"/>
</dbReference>
<dbReference type="PANTHER" id="PTHR43244:SF1">
    <property type="entry name" value="5,10-METHYLENETETRAHYDROMETHANOPTERIN REDUCTASE"/>
    <property type="match status" value="1"/>
</dbReference>
<evidence type="ECO:0000259" key="2">
    <source>
        <dbReference type="Pfam" id="PF00296"/>
    </source>
</evidence>
<dbReference type="SUPFAM" id="SSF51679">
    <property type="entry name" value="Bacterial luciferase-like"/>
    <property type="match status" value="1"/>
</dbReference>
<dbReference type="InterPro" id="IPR050564">
    <property type="entry name" value="F420-G6PD/mer"/>
</dbReference>
<dbReference type="InterPro" id="IPR036661">
    <property type="entry name" value="Luciferase-like_sf"/>
</dbReference>
<dbReference type="Pfam" id="PF00296">
    <property type="entry name" value="Bac_luciferase"/>
    <property type="match status" value="1"/>
</dbReference>
<evidence type="ECO:0000313" key="3">
    <source>
        <dbReference type="EMBL" id="SVA76943.1"/>
    </source>
</evidence>
<dbReference type="AlphaFoldDB" id="A0A381YK96"/>
<proteinExistence type="predicted"/>
<organism evidence="3">
    <name type="scientific">marine metagenome</name>
    <dbReference type="NCBI Taxonomy" id="408172"/>
    <lineage>
        <taxon>unclassified sequences</taxon>
        <taxon>metagenomes</taxon>
        <taxon>ecological metagenomes</taxon>
    </lineage>
</organism>
<protein>
    <recommendedName>
        <fullName evidence="2">Luciferase-like domain-containing protein</fullName>
    </recommendedName>
</protein>
<evidence type="ECO:0000256" key="1">
    <source>
        <dbReference type="ARBA" id="ARBA00023002"/>
    </source>
</evidence>
<name>A0A381YK96_9ZZZZ</name>
<dbReference type="CDD" id="cd01097">
    <property type="entry name" value="Tetrahydromethanopterin_reductase"/>
    <property type="match status" value="1"/>
</dbReference>
<sequence>MPNVGSGVIAAERGAFMDRIGLSFSGGLNPPDIVDCVQLADELGYESAWMAEGHGGDQFSILTACALRTKNILLGTSITSVFVRSAPTIAMAAASVDHFSNGRFVLGLGTSHKVQVEPEHGLVFDKAVPRMRECVEIVRELLRKGEVSYQGDVYNIENFDFWFEPLRREIPIYVAAVFPKMLEVSGEISQGALMTWCTLEHAATAAAHVAEGARRAGRDPSEVEVATLMPCAVGSSGEGAMEGLKTNIARYATKFPRYRKLMENAGFTEELQEVRRAWDAGNEAEAVHLVPDELVDAIALVGSADKARSRLDEYRRAGITQPIISPRVSGENSKEEAMQIIRACAPR</sequence>
<dbReference type="Gene3D" id="3.20.20.30">
    <property type="entry name" value="Luciferase-like domain"/>
    <property type="match status" value="1"/>
</dbReference>
<reference evidence="3" key="1">
    <citation type="submission" date="2018-05" db="EMBL/GenBank/DDBJ databases">
        <authorList>
            <person name="Lanie J.A."/>
            <person name="Ng W.-L."/>
            <person name="Kazmierczak K.M."/>
            <person name="Andrzejewski T.M."/>
            <person name="Davidsen T.M."/>
            <person name="Wayne K.J."/>
            <person name="Tettelin H."/>
            <person name="Glass J.I."/>
            <person name="Rusch D."/>
            <person name="Podicherti R."/>
            <person name="Tsui H.-C.T."/>
            <person name="Winkler M.E."/>
        </authorList>
    </citation>
    <scope>NUCLEOTIDE SEQUENCE</scope>
</reference>
<dbReference type="PANTHER" id="PTHR43244">
    <property type="match status" value="1"/>
</dbReference>
<keyword evidence="1" id="KW-0560">Oxidoreductase</keyword>